<dbReference type="PANTHER" id="PTHR40396:SF1">
    <property type="entry name" value="ATPASE AAA-TYPE CORE DOMAIN-CONTAINING PROTEIN"/>
    <property type="match status" value="1"/>
</dbReference>
<dbReference type="SUPFAM" id="SSF52540">
    <property type="entry name" value="P-loop containing nucleoside triphosphate hydrolases"/>
    <property type="match status" value="1"/>
</dbReference>
<evidence type="ECO:0000313" key="2">
    <source>
        <dbReference type="EMBL" id="MCU6799817.1"/>
    </source>
</evidence>
<keyword evidence="2" id="KW-0547">Nucleotide-binding</keyword>
<keyword evidence="2" id="KW-0067">ATP-binding</keyword>
<dbReference type="Proteomes" id="UP001652395">
    <property type="component" value="Unassembled WGS sequence"/>
</dbReference>
<dbReference type="RefSeq" id="WP_252207809.1">
    <property type="nucleotide sequence ID" value="NZ_JAOQJF010000012.1"/>
</dbReference>
<dbReference type="InterPro" id="IPR003959">
    <property type="entry name" value="ATPase_AAA_core"/>
</dbReference>
<dbReference type="PANTHER" id="PTHR40396">
    <property type="entry name" value="ATPASE-LIKE PROTEIN"/>
    <property type="match status" value="1"/>
</dbReference>
<dbReference type="EMBL" id="JAOQJF010000012">
    <property type="protein sequence ID" value="MCU6799817.1"/>
    <property type="molecule type" value="Genomic_DNA"/>
</dbReference>
<feature type="domain" description="ATPase AAA-type core" evidence="1">
    <location>
        <begin position="56"/>
        <end position="337"/>
    </location>
</feature>
<dbReference type="InterPro" id="IPR027417">
    <property type="entry name" value="P-loop_NTPase"/>
</dbReference>
<dbReference type="Gene3D" id="3.40.50.300">
    <property type="entry name" value="P-loop containing nucleotide triphosphate hydrolases"/>
    <property type="match status" value="1"/>
</dbReference>
<organism evidence="2 3">
    <name type="scientific">Alitiscatomonas aceti</name>
    <dbReference type="NCBI Taxonomy" id="2981724"/>
    <lineage>
        <taxon>Bacteria</taxon>
        <taxon>Bacillati</taxon>
        <taxon>Bacillota</taxon>
        <taxon>Clostridia</taxon>
        <taxon>Lachnospirales</taxon>
        <taxon>Lachnospiraceae</taxon>
        <taxon>Alitiscatomonas</taxon>
    </lineage>
</organism>
<keyword evidence="3" id="KW-1185">Reference proteome</keyword>
<dbReference type="GO" id="GO:0005524">
    <property type="term" value="F:ATP binding"/>
    <property type="evidence" value="ECO:0007669"/>
    <property type="project" value="UniProtKB-KW"/>
</dbReference>
<proteinExistence type="predicted"/>
<sequence>MVVNKTTGVIGMLLEFRCSNHKSIKNEITFSMLAGSDDTHEKSLKLHNGMRILRTAVIYGPNGSGKSNFIDALNFCALMVDKSMRFQPGEKVPQSEHKTSEEGDASSYAIQFLKEGIRYAYGFTVQDQEIAEEYLYYFPKGRQVKIFERSGQAVTPGDRYKSSFQQSLNVLKENRLFLACGANFSNVKEVEAAFLFFTRDLVIYDSKKNNWMDYSLNLMRRDPDIKKIFLILMRLLGNQIRDVRIPENQTKRIEAQVVYDQFETDLMTEESDGVKKLFEILCPLIDILSKGRVLICDELETCLHEALIYQIAELFQRTSDRFSAQLIFSTHDTSLLDSNLFRRDQIWFTELNEERATNLYSLMEIRNVRKTENLKNGYILGKYGAIPMRNKNFWEEFEKQIEK</sequence>
<gene>
    <name evidence="2" type="ORF">OCV69_07700</name>
</gene>
<reference evidence="2 3" key="1">
    <citation type="journal article" date="2021" name="ISME Commun">
        <title>Automated analysis of genomic sequences facilitates high-throughput and comprehensive description of bacteria.</title>
        <authorList>
            <person name="Hitch T.C.A."/>
        </authorList>
    </citation>
    <scope>NUCLEOTIDE SEQUENCE [LARGE SCALE GENOMIC DNA]</scope>
    <source>
        <strain evidence="3">f_CCE</strain>
    </source>
</reference>
<name>A0ABT2UYX0_9FIRM</name>
<protein>
    <submittedName>
        <fullName evidence="2">ATP-binding protein</fullName>
    </submittedName>
</protein>
<dbReference type="Pfam" id="PF13304">
    <property type="entry name" value="AAA_21"/>
    <property type="match status" value="1"/>
</dbReference>
<comment type="caution">
    <text evidence="2">The sequence shown here is derived from an EMBL/GenBank/DDBJ whole genome shotgun (WGS) entry which is preliminary data.</text>
</comment>
<accession>A0ABT2UYX0</accession>
<evidence type="ECO:0000313" key="3">
    <source>
        <dbReference type="Proteomes" id="UP001652395"/>
    </source>
</evidence>
<evidence type="ECO:0000259" key="1">
    <source>
        <dbReference type="Pfam" id="PF13304"/>
    </source>
</evidence>